<protein>
    <recommendedName>
        <fullName evidence="2">Thioesterase domain-containing protein</fullName>
    </recommendedName>
</protein>
<dbReference type="PANTHER" id="PTHR11487">
    <property type="entry name" value="THIOESTERASE"/>
    <property type="match status" value="1"/>
</dbReference>
<feature type="domain" description="Thioesterase" evidence="2">
    <location>
        <begin position="18"/>
        <end position="240"/>
    </location>
</feature>
<dbReference type="GO" id="GO:0008610">
    <property type="term" value="P:lipid biosynthetic process"/>
    <property type="evidence" value="ECO:0007669"/>
    <property type="project" value="TreeGrafter"/>
</dbReference>
<dbReference type="Pfam" id="PF00975">
    <property type="entry name" value="Thioesterase"/>
    <property type="match status" value="1"/>
</dbReference>
<dbReference type="KEGG" id="vta:B0225"/>
<comment type="similarity">
    <text evidence="1">Belongs to the thioesterase family.</text>
</comment>
<dbReference type="RefSeq" id="WP_102524217.1">
    <property type="nucleotide sequence ID" value="NZ_LT960612.1"/>
</dbReference>
<proteinExistence type="inferred from homology"/>
<dbReference type="SUPFAM" id="SSF53474">
    <property type="entry name" value="alpha/beta-Hydrolases"/>
    <property type="match status" value="1"/>
</dbReference>
<dbReference type="InterPro" id="IPR001031">
    <property type="entry name" value="Thioesterase"/>
</dbReference>
<name>A0A2N8ZIY3_9VIBR</name>
<reference evidence="3 4" key="1">
    <citation type="submission" date="2017-10" db="EMBL/GenBank/DDBJ databases">
        <authorList>
            <person name="Banno H."/>
            <person name="Chua N.-H."/>
        </authorList>
    </citation>
    <scope>NUCLEOTIDE SEQUENCE [LARGE SCALE GENOMIC DNA]</scope>
    <source>
        <strain evidence="3">Vibrio tapetis CECT4600</strain>
    </source>
</reference>
<evidence type="ECO:0000313" key="4">
    <source>
        <dbReference type="Proteomes" id="UP000235828"/>
    </source>
</evidence>
<dbReference type="AlphaFoldDB" id="A0A2N8ZIY3"/>
<dbReference type="Gene3D" id="3.40.50.1820">
    <property type="entry name" value="alpha/beta hydrolase"/>
    <property type="match status" value="1"/>
</dbReference>
<dbReference type="PANTHER" id="PTHR11487:SF0">
    <property type="entry name" value="S-ACYL FATTY ACID SYNTHASE THIOESTERASE, MEDIUM CHAIN"/>
    <property type="match status" value="1"/>
</dbReference>
<dbReference type="InterPro" id="IPR029058">
    <property type="entry name" value="AB_hydrolase_fold"/>
</dbReference>
<accession>A0A2N8ZIY3</accession>
<sequence length="265" mass="30297">MNIQWLTCYKANPNAKVRLFCFPYAGGSASGFHSWLQWLPEWVELHIVQLPGRAERMAEPNINNMKEYIQGIKSELVALTDKPYVLFGHSMGALAAFETLVMLYEAKLPKPDHCIFSGALSPHRQNRMKPISGLPKQEFVEELKKLNGTPEQVFNTPSLLDFCLPYIRADFSVVEMFRTEFSGLLPSKSTVIYGSEDKMNHNDMQEWQSFFTQDVDIKEFTGDHFFIHNEDNVMKIIEELLTSFNNPSSCSMKESVGVTSDCFFP</sequence>
<evidence type="ECO:0000313" key="3">
    <source>
        <dbReference type="EMBL" id="SON51836.1"/>
    </source>
</evidence>
<dbReference type="EMBL" id="LT960612">
    <property type="protein sequence ID" value="SON51836.1"/>
    <property type="molecule type" value="Genomic_DNA"/>
</dbReference>
<dbReference type="Proteomes" id="UP000235828">
    <property type="component" value="Chromosome B"/>
</dbReference>
<gene>
    <name evidence="3" type="ORF">VTAP4600_B0225</name>
</gene>
<organism evidence="3 4">
    <name type="scientific">Vibrio tapetis subsp. tapetis</name>
    <dbReference type="NCBI Taxonomy" id="1671868"/>
    <lineage>
        <taxon>Bacteria</taxon>
        <taxon>Pseudomonadati</taxon>
        <taxon>Pseudomonadota</taxon>
        <taxon>Gammaproteobacteria</taxon>
        <taxon>Vibrionales</taxon>
        <taxon>Vibrionaceae</taxon>
        <taxon>Vibrio</taxon>
    </lineage>
</organism>
<evidence type="ECO:0000256" key="1">
    <source>
        <dbReference type="ARBA" id="ARBA00007169"/>
    </source>
</evidence>
<dbReference type="OrthoDB" id="8480037at2"/>
<evidence type="ECO:0000259" key="2">
    <source>
        <dbReference type="Pfam" id="PF00975"/>
    </source>
</evidence>
<dbReference type="InterPro" id="IPR012223">
    <property type="entry name" value="TEII"/>
</dbReference>
<keyword evidence="4" id="KW-1185">Reference proteome</keyword>